<accession>A0A7C3VJT0</accession>
<dbReference type="GO" id="GO:0043190">
    <property type="term" value="C:ATP-binding cassette (ABC) transporter complex"/>
    <property type="evidence" value="ECO:0007669"/>
    <property type="project" value="TreeGrafter"/>
</dbReference>
<reference evidence="7" key="1">
    <citation type="journal article" date="2020" name="mSystems">
        <title>Genome- and Community-Level Interaction Insights into Carbon Utilization and Element Cycling Functions of Hydrothermarchaeota in Hydrothermal Sediment.</title>
        <authorList>
            <person name="Zhou Z."/>
            <person name="Liu Y."/>
            <person name="Xu W."/>
            <person name="Pan J."/>
            <person name="Luo Z.H."/>
            <person name="Li M."/>
        </authorList>
    </citation>
    <scope>NUCLEOTIDE SEQUENCE [LARGE SCALE GENOMIC DNA]</scope>
    <source>
        <strain evidence="7">SpSt-374</strain>
    </source>
</reference>
<evidence type="ECO:0000256" key="6">
    <source>
        <dbReference type="SAM" id="Phobius"/>
    </source>
</evidence>
<dbReference type="GO" id="GO:0015920">
    <property type="term" value="P:lipopolysaccharide transport"/>
    <property type="evidence" value="ECO:0007669"/>
    <property type="project" value="TreeGrafter"/>
</dbReference>
<keyword evidence="5 6" id="KW-0472">Membrane</keyword>
<keyword evidence="4 6" id="KW-1133">Transmembrane helix</keyword>
<feature type="transmembrane region" description="Helical" evidence="6">
    <location>
        <begin position="30"/>
        <end position="52"/>
    </location>
</feature>
<evidence type="ECO:0000256" key="4">
    <source>
        <dbReference type="ARBA" id="ARBA00022989"/>
    </source>
</evidence>
<evidence type="ECO:0000256" key="2">
    <source>
        <dbReference type="ARBA" id="ARBA00022475"/>
    </source>
</evidence>
<evidence type="ECO:0000256" key="1">
    <source>
        <dbReference type="ARBA" id="ARBA00004651"/>
    </source>
</evidence>
<gene>
    <name evidence="7" type="ORF">ENR15_02195</name>
</gene>
<dbReference type="EMBL" id="DSPX01000017">
    <property type="protein sequence ID" value="HGF99497.1"/>
    <property type="molecule type" value="Genomic_DNA"/>
</dbReference>
<feature type="transmembrane region" description="Helical" evidence="6">
    <location>
        <begin position="72"/>
        <end position="94"/>
    </location>
</feature>
<evidence type="ECO:0000256" key="5">
    <source>
        <dbReference type="ARBA" id="ARBA00023136"/>
    </source>
</evidence>
<dbReference type="PANTHER" id="PTHR33529">
    <property type="entry name" value="SLR0882 PROTEIN-RELATED"/>
    <property type="match status" value="1"/>
</dbReference>
<dbReference type="Pfam" id="PF03739">
    <property type="entry name" value="LptF_LptG"/>
    <property type="match status" value="1"/>
</dbReference>
<proteinExistence type="predicted"/>
<sequence>MTDSALKSRKNFRWWLIRVPVIDRYIATELIAPFLFGLGAFSSVGVSIGTLFDLVRRVTEKGLPVQIAVEVFLLKLPDFIVIAFPMSVLLGTLMAYSRLSADSELVALRSCGVRVWRLVLPALAFSAIVTGITFGFNELVVPAANYQATITLERALNREKPPFNESNIIFTEYDKVRQPDGNKETVLKRLFYAEKFDGKQMKGLTIFERYQGNLSQIISAESAVWNVAKNTWDFFNGTIYVIEKDGSYGKIVRFENQQLQLPRTPLDLAERGRDYGEMSIAQAKERLAILQQGGDEKKIRKMEVRIQQKYALPFICIGFGLVGATLGIKPRRASKATSFGISIVVIFGYYLVAFLTNALGQMSVLSPLVAAWLPNVIVLSIGGFLLMKASR</sequence>
<keyword evidence="2" id="KW-1003">Cell membrane</keyword>
<keyword evidence="3 6" id="KW-0812">Transmembrane</keyword>
<feature type="transmembrane region" description="Helical" evidence="6">
    <location>
        <begin position="115"/>
        <end position="136"/>
    </location>
</feature>
<organism evidence="7">
    <name type="scientific">Planktothricoides sp. SpSt-374</name>
    <dbReference type="NCBI Taxonomy" id="2282167"/>
    <lineage>
        <taxon>Bacteria</taxon>
        <taxon>Bacillati</taxon>
        <taxon>Cyanobacteriota</taxon>
        <taxon>Cyanophyceae</taxon>
        <taxon>Oscillatoriophycideae</taxon>
        <taxon>Oscillatoriales</taxon>
        <taxon>Oscillatoriaceae</taxon>
        <taxon>Planktothricoides</taxon>
    </lineage>
</organism>
<dbReference type="InterPro" id="IPR005495">
    <property type="entry name" value="LptG/LptF_permease"/>
</dbReference>
<dbReference type="AlphaFoldDB" id="A0A7C3VJT0"/>
<evidence type="ECO:0000313" key="7">
    <source>
        <dbReference type="EMBL" id="HGF99497.1"/>
    </source>
</evidence>
<feature type="transmembrane region" description="Helical" evidence="6">
    <location>
        <begin position="340"/>
        <end position="359"/>
    </location>
</feature>
<feature type="transmembrane region" description="Helical" evidence="6">
    <location>
        <begin position="310"/>
        <end position="328"/>
    </location>
</feature>
<dbReference type="PANTHER" id="PTHR33529:SF6">
    <property type="entry name" value="YJGP_YJGQ FAMILY PERMEASE"/>
    <property type="match status" value="1"/>
</dbReference>
<protein>
    <submittedName>
        <fullName evidence="7">YjgP/YjgQ family permease</fullName>
    </submittedName>
</protein>
<feature type="transmembrane region" description="Helical" evidence="6">
    <location>
        <begin position="365"/>
        <end position="387"/>
    </location>
</feature>
<evidence type="ECO:0000256" key="3">
    <source>
        <dbReference type="ARBA" id="ARBA00022692"/>
    </source>
</evidence>
<comment type="caution">
    <text evidence="7">The sequence shown here is derived from an EMBL/GenBank/DDBJ whole genome shotgun (WGS) entry which is preliminary data.</text>
</comment>
<comment type="subcellular location">
    <subcellularLocation>
        <location evidence="1">Cell membrane</location>
        <topology evidence="1">Multi-pass membrane protein</topology>
    </subcellularLocation>
</comment>
<name>A0A7C3VJT0_9CYAN</name>